<gene>
    <name evidence="2" type="ordered locus">GNIT_2762</name>
</gene>
<feature type="transmembrane region" description="Helical" evidence="1">
    <location>
        <begin position="136"/>
        <end position="158"/>
    </location>
</feature>
<dbReference type="EMBL" id="CP003060">
    <property type="protein sequence ID" value="AEP30859.1"/>
    <property type="molecule type" value="Genomic_DNA"/>
</dbReference>
<sequence length="180" mass="20522">MIFKTLDKLFFGVTLVLALQVPQLADHYQQFLAGMYESSQWQIEGYQATAKKYNYASVDAMIAHHLQNEVPSVRDDAIQKQKTIIQYNELSEGLSVFQNGNIIEKLIFMLSPSGWQYIDNTLENFKFGLPITTEGILFGVLFGLFLNLLVSAPTSMIAKKQRERKQQKAIRKRPVSNSKV</sequence>
<dbReference type="Proteomes" id="UP000009282">
    <property type="component" value="Chromosome"/>
</dbReference>
<protein>
    <recommendedName>
        <fullName evidence="4">DUF2937 domain-containing protein</fullName>
    </recommendedName>
</protein>
<dbReference type="Pfam" id="PF11157">
    <property type="entry name" value="DUF2937"/>
    <property type="match status" value="1"/>
</dbReference>
<dbReference type="eggNOG" id="ENOG50310Z1">
    <property type="taxonomic scope" value="Bacteria"/>
</dbReference>
<proteinExistence type="predicted"/>
<dbReference type="STRING" id="1085623.GNIT_2762"/>
<evidence type="ECO:0000313" key="3">
    <source>
        <dbReference type="Proteomes" id="UP000009282"/>
    </source>
</evidence>
<dbReference type="KEGG" id="gni:GNIT_2762"/>
<evidence type="ECO:0000313" key="2">
    <source>
        <dbReference type="EMBL" id="AEP30859.1"/>
    </source>
</evidence>
<evidence type="ECO:0000256" key="1">
    <source>
        <dbReference type="SAM" id="Phobius"/>
    </source>
</evidence>
<accession>G4QIE5</accession>
<keyword evidence="1" id="KW-1133">Transmembrane helix</keyword>
<reference evidence="2 3" key="1">
    <citation type="journal article" date="2011" name="J. Bacteriol.">
        <title>Complete genome sequence of seawater bacterium Glaciecola nitratireducens FR1064T.</title>
        <authorList>
            <person name="Bian F."/>
            <person name="Qin Q.L."/>
            <person name="Xie B.B."/>
            <person name="Shu Y.L."/>
            <person name="Zhang X.Y."/>
            <person name="Yu Y."/>
            <person name="Chen B."/>
            <person name="Chen X.L."/>
            <person name="Zhou B.C."/>
            <person name="Zhang Y.Z."/>
        </authorList>
    </citation>
    <scope>NUCLEOTIDE SEQUENCE [LARGE SCALE GENOMIC DNA]</scope>
    <source>
        <strain evidence="3">JCM 12485 / KCTC 12276 / FR1064</strain>
    </source>
</reference>
<dbReference type="OrthoDB" id="7021410at2"/>
<keyword evidence="1" id="KW-0472">Membrane</keyword>
<evidence type="ECO:0008006" key="4">
    <source>
        <dbReference type="Google" id="ProtNLM"/>
    </source>
</evidence>
<name>G4QIE5_GLANF</name>
<keyword evidence="1" id="KW-0812">Transmembrane</keyword>
<dbReference type="InterPro" id="IPR022584">
    <property type="entry name" value="DUF2937"/>
</dbReference>
<organism evidence="2 3">
    <name type="scientific">Glaciecola nitratireducens (strain JCM 12485 / KCTC 12276 / FR1064)</name>
    <dbReference type="NCBI Taxonomy" id="1085623"/>
    <lineage>
        <taxon>Bacteria</taxon>
        <taxon>Pseudomonadati</taxon>
        <taxon>Pseudomonadota</taxon>
        <taxon>Gammaproteobacteria</taxon>
        <taxon>Alteromonadales</taxon>
        <taxon>Alteromonadaceae</taxon>
        <taxon>Brumicola</taxon>
    </lineage>
</organism>
<dbReference type="HOGENOM" id="CLU_1538750_0_0_6"/>
<keyword evidence="3" id="KW-1185">Reference proteome</keyword>
<dbReference type="RefSeq" id="WP_014109732.1">
    <property type="nucleotide sequence ID" value="NC_016041.1"/>
</dbReference>
<dbReference type="AlphaFoldDB" id="G4QIE5"/>